<gene>
    <name evidence="10" type="ORF">METZ01_LOCUS345957</name>
</gene>
<keyword evidence="3" id="KW-0963">Cytoplasm</keyword>
<organism evidence="10">
    <name type="scientific">marine metagenome</name>
    <dbReference type="NCBI Taxonomy" id="408172"/>
    <lineage>
        <taxon>unclassified sequences</taxon>
        <taxon>metagenomes</taxon>
        <taxon>ecological metagenomes</taxon>
    </lineage>
</organism>
<dbReference type="GO" id="GO:0005829">
    <property type="term" value="C:cytosol"/>
    <property type="evidence" value="ECO:0007669"/>
    <property type="project" value="TreeGrafter"/>
</dbReference>
<dbReference type="AlphaFoldDB" id="A0A382R5T8"/>
<dbReference type="GO" id="GO:0000917">
    <property type="term" value="P:division septum assembly"/>
    <property type="evidence" value="ECO:0007669"/>
    <property type="project" value="UniProtKB-KW"/>
</dbReference>
<comment type="subcellular location">
    <subcellularLocation>
        <location evidence="1">Cytoplasm</location>
    </subcellularLocation>
</comment>
<evidence type="ECO:0000256" key="8">
    <source>
        <dbReference type="ARBA" id="ARBA00026068"/>
    </source>
</evidence>
<dbReference type="GO" id="GO:0030428">
    <property type="term" value="C:cell septum"/>
    <property type="evidence" value="ECO:0007669"/>
    <property type="project" value="TreeGrafter"/>
</dbReference>
<dbReference type="SUPFAM" id="SSF102829">
    <property type="entry name" value="Cell division protein ZapA-like"/>
    <property type="match status" value="1"/>
</dbReference>
<comment type="function">
    <text evidence="7">Activator of cell division through the inhibition of FtsZ GTPase activity, therefore promoting FtsZ assembly into bundles of protofilaments necessary for the formation of the division Z ring. It is recruited early at mid-cell but it is not essential for cell division.</text>
</comment>
<evidence type="ECO:0000313" key="10">
    <source>
        <dbReference type="EMBL" id="SVC93103.1"/>
    </source>
</evidence>
<keyword evidence="4" id="KW-0132">Cell division</keyword>
<dbReference type="InterPro" id="IPR036192">
    <property type="entry name" value="Cell_div_ZapA-like_sf"/>
</dbReference>
<proteinExistence type="predicted"/>
<evidence type="ECO:0000256" key="5">
    <source>
        <dbReference type="ARBA" id="ARBA00023210"/>
    </source>
</evidence>
<evidence type="ECO:0000256" key="1">
    <source>
        <dbReference type="ARBA" id="ARBA00004496"/>
    </source>
</evidence>
<sequence length="102" mass="11019">MASNEIKICGKVYTVKQVSSSVDMEEVAALVDAKMKELSGIKGKSSMTDVAVLTALNLGHELMELKQGKEGDDNQLSQHLDGMIRKLGESLEVIENNGVKGR</sequence>
<name>A0A382R5T8_9ZZZZ</name>
<evidence type="ECO:0000256" key="3">
    <source>
        <dbReference type="ARBA" id="ARBA00022490"/>
    </source>
</evidence>
<dbReference type="GO" id="GO:0032153">
    <property type="term" value="C:cell division site"/>
    <property type="evidence" value="ECO:0007669"/>
    <property type="project" value="TreeGrafter"/>
</dbReference>
<keyword evidence="6" id="KW-0131">Cell cycle</keyword>
<protein>
    <recommendedName>
        <fullName evidence="2">Cell division protein ZapA</fullName>
    </recommendedName>
    <alternativeName>
        <fullName evidence="9">Z ring-associated protein ZapA</fullName>
    </alternativeName>
</protein>
<dbReference type="InterPro" id="IPR007838">
    <property type="entry name" value="Cell_div_ZapA-like"/>
</dbReference>
<dbReference type="Pfam" id="PF05164">
    <property type="entry name" value="ZapA"/>
    <property type="match status" value="1"/>
</dbReference>
<dbReference type="GO" id="GO:0000921">
    <property type="term" value="P:septin ring assembly"/>
    <property type="evidence" value="ECO:0007669"/>
    <property type="project" value="TreeGrafter"/>
</dbReference>
<dbReference type="Gene3D" id="1.20.5.50">
    <property type="match status" value="1"/>
</dbReference>
<evidence type="ECO:0000256" key="7">
    <source>
        <dbReference type="ARBA" id="ARBA00024910"/>
    </source>
</evidence>
<evidence type="ECO:0000256" key="6">
    <source>
        <dbReference type="ARBA" id="ARBA00023306"/>
    </source>
</evidence>
<evidence type="ECO:0000256" key="2">
    <source>
        <dbReference type="ARBA" id="ARBA00015195"/>
    </source>
</evidence>
<reference evidence="10" key="1">
    <citation type="submission" date="2018-05" db="EMBL/GenBank/DDBJ databases">
        <authorList>
            <person name="Lanie J.A."/>
            <person name="Ng W.-L."/>
            <person name="Kazmierczak K.M."/>
            <person name="Andrzejewski T.M."/>
            <person name="Davidsen T.M."/>
            <person name="Wayne K.J."/>
            <person name="Tettelin H."/>
            <person name="Glass J.I."/>
            <person name="Rusch D."/>
            <person name="Podicherti R."/>
            <person name="Tsui H.-C.T."/>
            <person name="Winkler M.E."/>
        </authorList>
    </citation>
    <scope>NUCLEOTIDE SEQUENCE</scope>
</reference>
<comment type="subunit">
    <text evidence="8">Homodimer. Interacts with FtsZ.</text>
</comment>
<accession>A0A382R5T8</accession>
<evidence type="ECO:0000256" key="9">
    <source>
        <dbReference type="ARBA" id="ARBA00033158"/>
    </source>
</evidence>
<dbReference type="GO" id="GO:0043093">
    <property type="term" value="P:FtsZ-dependent cytokinesis"/>
    <property type="evidence" value="ECO:0007669"/>
    <property type="project" value="TreeGrafter"/>
</dbReference>
<dbReference type="EMBL" id="UINC01119345">
    <property type="protein sequence ID" value="SVC93103.1"/>
    <property type="molecule type" value="Genomic_DNA"/>
</dbReference>
<dbReference type="PANTHER" id="PTHR34981">
    <property type="entry name" value="CELL DIVISION PROTEIN ZAPA"/>
    <property type="match status" value="1"/>
</dbReference>
<dbReference type="PANTHER" id="PTHR34981:SF1">
    <property type="entry name" value="CELL DIVISION PROTEIN ZAPA"/>
    <property type="match status" value="1"/>
</dbReference>
<evidence type="ECO:0000256" key="4">
    <source>
        <dbReference type="ARBA" id="ARBA00022618"/>
    </source>
</evidence>
<keyword evidence="5" id="KW-0717">Septation</keyword>